<organism evidence="5 6">
    <name type="scientific">Pseudonocardia xishanensis</name>
    <dbReference type="NCBI Taxonomy" id="630995"/>
    <lineage>
        <taxon>Bacteria</taxon>
        <taxon>Bacillati</taxon>
        <taxon>Actinomycetota</taxon>
        <taxon>Actinomycetes</taxon>
        <taxon>Pseudonocardiales</taxon>
        <taxon>Pseudonocardiaceae</taxon>
        <taxon>Pseudonocardia</taxon>
    </lineage>
</organism>
<dbReference type="CDD" id="cd06558">
    <property type="entry name" value="crotonase-like"/>
    <property type="match status" value="1"/>
</dbReference>
<keyword evidence="3" id="KW-0456">Lyase</keyword>
<evidence type="ECO:0000256" key="2">
    <source>
        <dbReference type="ARBA" id="ARBA00023098"/>
    </source>
</evidence>
<reference evidence="6" key="1">
    <citation type="journal article" date="2019" name="Int. J. Syst. Evol. Microbiol.">
        <title>The Global Catalogue of Microorganisms (GCM) 10K type strain sequencing project: providing services to taxonomists for standard genome sequencing and annotation.</title>
        <authorList>
            <consortium name="The Broad Institute Genomics Platform"/>
            <consortium name="The Broad Institute Genome Sequencing Center for Infectious Disease"/>
            <person name="Wu L."/>
            <person name="Ma J."/>
        </authorList>
    </citation>
    <scope>NUCLEOTIDE SEQUENCE [LARGE SCALE GENOMIC DNA]</scope>
    <source>
        <strain evidence="6">JCM 17906</strain>
    </source>
</reference>
<dbReference type="Gene3D" id="1.10.12.10">
    <property type="entry name" value="Lyase 2-enoyl-coa Hydratase, Chain A, domain 2"/>
    <property type="match status" value="1"/>
</dbReference>
<dbReference type="InterPro" id="IPR001753">
    <property type="entry name" value="Enoyl-CoA_hydra/iso"/>
</dbReference>
<dbReference type="PANTHER" id="PTHR11941:SF169">
    <property type="entry name" value="(7AS)-7A-METHYL-1,5-DIOXO-2,3,5,6,7,7A-HEXAHYDRO-1H-INDENE-CARBOXYL-COA HYDROLASE"/>
    <property type="match status" value="1"/>
</dbReference>
<name>A0ABP8RLR0_9PSEU</name>
<comment type="caution">
    <text evidence="5">The sequence shown here is derived from an EMBL/GenBank/DDBJ whole genome shotgun (WGS) entry which is preliminary data.</text>
</comment>
<evidence type="ECO:0000256" key="3">
    <source>
        <dbReference type="ARBA" id="ARBA00023239"/>
    </source>
</evidence>
<dbReference type="InterPro" id="IPR018376">
    <property type="entry name" value="Enoyl-CoA_hyd/isom_CS"/>
</dbReference>
<gene>
    <name evidence="5" type="ORF">GCM10023175_17460</name>
</gene>
<evidence type="ECO:0000313" key="6">
    <source>
        <dbReference type="Proteomes" id="UP001501598"/>
    </source>
</evidence>
<dbReference type="InterPro" id="IPR029045">
    <property type="entry name" value="ClpP/crotonase-like_dom_sf"/>
</dbReference>
<dbReference type="NCBIfam" id="NF006100">
    <property type="entry name" value="PRK08252.1"/>
    <property type="match status" value="1"/>
</dbReference>
<comment type="similarity">
    <text evidence="1 4">Belongs to the enoyl-CoA hydratase/isomerase family.</text>
</comment>
<keyword evidence="2" id="KW-0443">Lipid metabolism</keyword>
<keyword evidence="6" id="KW-1185">Reference proteome</keyword>
<dbReference type="InterPro" id="IPR014748">
    <property type="entry name" value="Enoyl-CoA_hydra_C"/>
</dbReference>
<accession>A0ABP8RLR0</accession>
<evidence type="ECO:0000256" key="4">
    <source>
        <dbReference type="RuleBase" id="RU003707"/>
    </source>
</evidence>
<evidence type="ECO:0000313" key="5">
    <source>
        <dbReference type="EMBL" id="GAA4542310.1"/>
    </source>
</evidence>
<dbReference type="Gene3D" id="3.90.226.10">
    <property type="entry name" value="2-enoyl-CoA Hydratase, Chain A, domain 1"/>
    <property type="match status" value="1"/>
</dbReference>
<dbReference type="SUPFAM" id="SSF52096">
    <property type="entry name" value="ClpP/crotonase"/>
    <property type="match status" value="1"/>
</dbReference>
<dbReference type="RefSeq" id="WP_345414554.1">
    <property type="nucleotide sequence ID" value="NZ_BAABGT010000025.1"/>
</dbReference>
<dbReference type="PROSITE" id="PS00166">
    <property type="entry name" value="ENOYL_COA_HYDRATASE"/>
    <property type="match status" value="1"/>
</dbReference>
<sequence>MSEPTSDSSARREPVHVTVPAEGVLLVTLDRPEARNAVNARLSELVAEAMDRLDSDPDLRVGILTGAGGTFCSGMDLKAFVRGERPYGGDRGFAGVTVRGPEKPLIAAVEGYALAGGCEIVLACDLVVAAEGATFGIPETKRGLVAAGGGLLRLPERIPYHVAMELALTGTHVSAARMAELGLVNRLAPTGGALDAALELAAEITANGPLAVRVSKQIVAESLGWSAEEKWARQSELAAPISTSADAREGATAFAEKRAPIWSGK</sequence>
<proteinExistence type="inferred from homology"/>
<dbReference type="EMBL" id="BAABGT010000025">
    <property type="protein sequence ID" value="GAA4542310.1"/>
    <property type="molecule type" value="Genomic_DNA"/>
</dbReference>
<evidence type="ECO:0000256" key="1">
    <source>
        <dbReference type="ARBA" id="ARBA00005254"/>
    </source>
</evidence>
<protein>
    <submittedName>
        <fullName evidence="5">Crotonase/enoyl-CoA hydratase family protein</fullName>
    </submittedName>
</protein>
<dbReference type="PANTHER" id="PTHR11941">
    <property type="entry name" value="ENOYL-COA HYDRATASE-RELATED"/>
    <property type="match status" value="1"/>
</dbReference>
<dbReference type="Pfam" id="PF00378">
    <property type="entry name" value="ECH_1"/>
    <property type="match status" value="1"/>
</dbReference>
<dbReference type="Proteomes" id="UP001501598">
    <property type="component" value="Unassembled WGS sequence"/>
</dbReference>